<comment type="similarity">
    <text evidence="2">Belongs to the peptidase M20A family.</text>
</comment>
<keyword evidence="5 9" id="KW-0378">Hydrolase</keyword>
<dbReference type="InterPro" id="IPR002933">
    <property type="entry name" value="Peptidase_M20"/>
</dbReference>
<dbReference type="NCBIfam" id="TIGR01887">
    <property type="entry name" value="dipeptidaselike"/>
    <property type="match status" value="1"/>
</dbReference>
<organism evidence="9 10">
    <name type="scientific">Gottfriedia endophytica</name>
    <dbReference type="NCBI Taxonomy" id="2820819"/>
    <lineage>
        <taxon>Bacteria</taxon>
        <taxon>Bacillati</taxon>
        <taxon>Bacillota</taxon>
        <taxon>Bacilli</taxon>
        <taxon>Bacillales</taxon>
        <taxon>Bacillaceae</taxon>
        <taxon>Gottfriedia</taxon>
    </lineage>
</organism>
<evidence type="ECO:0000256" key="3">
    <source>
        <dbReference type="ARBA" id="ARBA00022670"/>
    </source>
</evidence>
<dbReference type="InterPro" id="IPR010964">
    <property type="entry name" value="M20A_pepV-rel"/>
</dbReference>
<evidence type="ECO:0000313" key="10">
    <source>
        <dbReference type="Proteomes" id="UP000682134"/>
    </source>
</evidence>
<dbReference type="CDD" id="cd03888">
    <property type="entry name" value="M20_PepV"/>
    <property type="match status" value="1"/>
</dbReference>
<reference evidence="9" key="1">
    <citation type="submission" date="2021-04" db="EMBL/GenBank/DDBJ databases">
        <title>Genome seq and assembly of Bacillus sp.</title>
        <authorList>
            <person name="Chhetri G."/>
        </authorList>
    </citation>
    <scope>NUCLEOTIDE SEQUENCE</scope>
    <source>
        <strain evidence="9">RG28</strain>
    </source>
</reference>
<keyword evidence="10" id="KW-1185">Reference proteome</keyword>
<evidence type="ECO:0000256" key="4">
    <source>
        <dbReference type="ARBA" id="ARBA00022723"/>
    </source>
</evidence>
<dbReference type="GO" id="GO:0008237">
    <property type="term" value="F:metallopeptidase activity"/>
    <property type="evidence" value="ECO:0007669"/>
    <property type="project" value="UniProtKB-KW"/>
</dbReference>
<dbReference type="Pfam" id="PF01546">
    <property type="entry name" value="Peptidase_M20"/>
    <property type="match status" value="1"/>
</dbReference>
<dbReference type="SUPFAM" id="SSF55031">
    <property type="entry name" value="Bacterial exopeptidase dimerisation domain"/>
    <property type="match status" value="1"/>
</dbReference>
<comment type="caution">
    <text evidence="9">The sequence shown here is derived from an EMBL/GenBank/DDBJ whole genome shotgun (WGS) entry which is preliminary data.</text>
</comment>
<dbReference type="Gene3D" id="3.40.630.10">
    <property type="entry name" value="Zn peptidases"/>
    <property type="match status" value="1"/>
</dbReference>
<evidence type="ECO:0000256" key="1">
    <source>
        <dbReference type="ARBA" id="ARBA00001947"/>
    </source>
</evidence>
<evidence type="ECO:0000256" key="6">
    <source>
        <dbReference type="ARBA" id="ARBA00022833"/>
    </source>
</evidence>
<dbReference type="GO" id="GO:0006508">
    <property type="term" value="P:proteolysis"/>
    <property type="evidence" value="ECO:0007669"/>
    <property type="project" value="UniProtKB-KW"/>
</dbReference>
<dbReference type="NCBIfam" id="NF005591">
    <property type="entry name" value="PRK07318.1"/>
    <property type="match status" value="1"/>
</dbReference>
<keyword evidence="6" id="KW-0862">Zinc</keyword>
<sequence length="467" mass="51512">MSNVNWMEEVLKRKDDFLRETKELLDIESVYDEETISEGAPMGRGIQKALDYMLKLGEKDGFTPKNVDGYAGHLEMGQGEDLVGILCHLDVVPAGDGWSHDPFDAIVKDGKIFARGSIDDKGPTMAAYYAMKIVKELGLPMNKRVRMILGTDEESQWRCVDHYFAKEEMPTMGFAPDADFPIIYAEKGILDFRFKQQYSGNENNGDYTLTSFSSGRRVNMVPDYAKAEVKGAPVSNEEFQAFLSNKGCTGSITEENGSLIFVVEGVSVHGMEPNLGKNAGIALATYLNKLSFNTQAAEFLNFVTTYFEDDSRGKKLGVAFNDDITGDLTINLGILQYTNENGGEFASTLRYPVTTDIKNVISTLAKRAEETGFTYVEGKNSGPHHVPQDHPLIQTLQKVYEEQMGEEAKLLSIGGGTYARSLSAGVAFGPLFLGKPEVAHQKDEYAEIDDLLKAIAIYAQAIAELIK</sequence>
<comment type="cofactor">
    <cofactor evidence="1">
        <name>Zn(2+)</name>
        <dbReference type="ChEBI" id="CHEBI:29105"/>
    </cofactor>
</comment>
<dbReference type="GO" id="GO:0006526">
    <property type="term" value="P:L-arginine biosynthetic process"/>
    <property type="evidence" value="ECO:0007669"/>
    <property type="project" value="TreeGrafter"/>
</dbReference>
<accession>A0A940SHN0</accession>
<dbReference type="GO" id="GO:0016805">
    <property type="term" value="F:dipeptidase activity"/>
    <property type="evidence" value="ECO:0007669"/>
    <property type="project" value="UniProtKB-KW"/>
</dbReference>
<dbReference type="GO" id="GO:0008270">
    <property type="term" value="F:zinc ion binding"/>
    <property type="evidence" value="ECO:0007669"/>
    <property type="project" value="InterPro"/>
</dbReference>
<dbReference type="PROSITE" id="PS00759">
    <property type="entry name" value="ARGE_DAPE_CPG2_2"/>
    <property type="match status" value="1"/>
</dbReference>
<dbReference type="InterPro" id="IPR036264">
    <property type="entry name" value="Bact_exopeptidase_dim_dom"/>
</dbReference>
<protein>
    <submittedName>
        <fullName evidence="9">Dipeptidase PepV</fullName>
        <ecNumber evidence="9">3.4.13.-</ecNumber>
    </submittedName>
</protein>
<evidence type="ECO:0000256" key="8">
    <source>
        <dbReference type="ARBA" id="ARBA00023049"/>
    </source>
</evidence>
<proteinExistence type="inferred from homology"/>
<evidence type="ECO:0000256" key="5">
    <source>
        <dbReference type="ARBA" id="ARBA00022801"/>
    </source>
</evidence>
<dbReference type="EC" id="3.4.13.-" evidence="9"/>
<dbReference type="RefSeq" id="WP_209406702.1">
    <property type="nucleotide sequence ID" value="NZ_JAGIYQ010000010.1"/>
</dbReference>
<keyword evidence="7 9" id="KW-0224">Dipeptidase</keyword>
<dbReference type="GO" id="GO:0008777">
    <property type="term" value="F:acetylornithine deacetylase activity"/>
    <property type="evidence" value="ECO:0007669"/>
    <property type="project" value="TreeGrafter"/>
</dbReference>
<dbReference type="EMBL" id="JAGIYQ010000010">
    <property type="protein sequence ID" value="MBP0726362.1"/>
    <property type="molecule type" value="Genomic_DNA"/>
</dbReference>
<dbReference type="PANTHER" id="PTHR43808">
    <property type="entry name" value="ACETYLORNITHINE DEACETYLASE"/>
    <property type="match status" value="1"/>
</dbReference>
<name>A0A940SHN0_9BACI</name>
<dbReference type="AlphaFoldDB" id="A0A940SHN0"/>
<evidence type="ECO:0000256" key="2">
    <source>
        <dbReference type="ARBA" id="ARBA00006247"/>
    </source>
</evidence>
<evidence type="ECO:0000256" key="7">
    <source>
        <dbReference type="ARBA" id="ARBA00022997"/>
    </source>
</evidence>
<dbReference type="Gene3D" id="3.30.70.360">
    <property type="match status" value="2"/>
</dbReference>
<keyword evidence="3" id="KW-0645">Protease</keyword>
<keyword evidence="4" id="KW-0479">Metal-binding</keyword>
<keyword evidence="8" id="KW-0482">Metalloprotease</keyword>
<gene>
    <name evidence="9" type="primary">pepV</name>
    <name evidence="9" type="ORF">J5Y03_14465</name>
</gene>
<dbReference type="PANTHER" id="PTHR43808:SF31">
    <property type="entry name" value="N-ACETYL-L-CITRULLINE DEACETYLASE"/>
    <property type="match status" value="1"/>
</dbReference>
<evidence type="ECO:0000313" key="9">
    <source>
        <dbReference type="EMBL" id="MBP0726362.1"/>
    </source>
</evidence>
<dbReference type="Proteomes" id="UP000682134">
    <property type="component" value="Unassembled WGS sequence"/>
</dbReference>
<dbReference type="InterPro" id="IPR001261">
    <property type="entry name" value="ArgE/DapE_CS"/>
</dbReference>
<dbReference type="InterPro" id="IPR050072">
    <property type="entry name" value="Peptidase_M20A"/>
</dbReference>
<dbReference type="SUPFAM" id="SSF53187">
    <property type="entry name" value="Zn-dependent exopeptidases"/>
    <property type="match status" value="1"/>
</dbReference>